<proteinExistence type="predicted"/>
<evidence type="ECO:0000313" key="1">
    <source>
        <dbReference type="EMBL" id="QJA79741.1"/>
    </source>
</evidence>
<organism evidence="1">
    <name type="scientific">viral metagenome</name>
    <dbReference type="NCBI Taxonomy" id="1070528"/>
    <lineage>
        <taxon>unclassified sequences</taxon>
        <taxon>metagenomes</taxon>
        <taxon>organismal metagenomes</taxon>
    </lineage>
</organism>
<dbReference type="EMBL" id="MT142392">
    <property type="protein sequence ID" value="QJA79741.1"/>
    <property type="molecule type" value="Genomic_DNA"/>
</dbReference>
<dbReference type="AlphaFoldDB" id="A0A6M3KDQ0"/>
<evidence type="ECO:0000313" key="2">
    <source>
        <dbReference type="EMBL" id="QJA93533.1"/>
    </source>
</evidence>
<reference evidence="1" key="1">
    <citation type="submission" date="2020-03" db="EMBL/GenBank/DDBJ databases">
        <title>The deep terrestrial virosphere.</title>
        <authorList>
            <person name="Holmfeldt K."/>
            <person name="Nilsson E."/>
            <person name="Simone D."/>
            <person name="Lopez-Fernandez M."/>
            <person name="Wu X."/>
            <person name="de Brujin I."/>
            <person name="Lundin D."/>
            <person name="Andersson A."/>
            <person name="Bertilsson S."/>
            <person name="Dopson M."/>
        </authorList>
    </citation>
    <scope>NUCLEOTIDE SEQUENCE</scope>
    <source>
        <strain evidence="1">MM415A00839</strain>
        <strain evidence="2">MM415B04199</strain>
    </source>
</reference>
<gene>
    <name evidence="1" type="ORF">MM415A00839_0028</name>
    <name evidence="2" type="ORF">MM415B04199_0008</name>
</gene>
<dbReference type="EMBL" id="MT143156">
    <property type="protein sequence ID" value="QJA93533.1"/>
    <property type="molecule type" value="Genomic_DNA"/>
</dbReference>
<protein>
    <submittedName>
        <fullName evidence="1">Uncharacterized protein</fullName>
    </submittedName>
</protein>
<name>A0A6M3KDQ0_9ZZZZ</name>
<accession>A0A6M3KDQ0</accession>
<sequence>MNISVIHEDSLDFVRFTGGECAEMNLVIRIDKNLPIREQRLLAIHAVYENFHLSVSHERVDEFMDDIVDILDKVEALND</sequence>